<feature type="region of interest" description="Disordered" evidence="1">
    <location>
        <begin position="534"/>
        <end position="558"/>
    </location>
</feature>
<protein>
    <submittedName>
        <fullName evidence="2">Uncharacterized protein</fullName>
    </submittedName>
</protein>
<organism evidence="2 3">
    <name type="scientific">Lentithecium fluviatile CBS 122367</name>
    <dbReference type="NCBI Taxonomy" id="1168545"/>
    <lineage>
        <taxon>Eukaryota</taxon>
        <taxon>Fungi</taxon>
        <taxon>Dikarya</taxon>
        <taxon>Ascomycota</taxon>
        <taxon>Pezizomycotina</taxon>
        <taxon>Dothideomycetes</taxon>
        <taxon>Pleosporomycetidae</taxon>
        <taxon>Pleosporales</taxon>
        <taxon>Massarineae</taxon>
        <taxon>Lentitheciaceae</taxon>
        <taxon>Lentithecium</taxon>
    </lineage>
</organism>
<evidence type="ECO:0000256" key="1">
    <source>
        <dbReference type="SAM" id="MobiDB-lite"/>
    </source>
</evidence>
<evidence type="ECO:0000313" key="2">
    <source>
        <dbReference type="EMBL" id="KAF2685646.1"/>
    </source>
</evidence>
<reference evidence="2" key="1">
    <citation type="journal article" date="2020" name="Stud. Mycol.">
        <title>101 Dothideomycetes genomes: a test case for predicting lifestyles and emergence of pathogens.</title>
        <authorList>
            <person name="Haridas S."/>
            <person name="Albert R."/>
            <person name="Binder M."/>
            <person name="Bloem J."/>
            <person name="Labutti K."/>
            <person name="Salamov A."/>
            <person name="Andreopoulos B."/>
            <person name="Baker S."/>
            <person name="Barry K."/>
            <person name="Bills G."/>
            <person name="Bluhm B."/>
            <person name="Cannon C."/>
            <person name="Castanera R."/>
            <person name="Culley D."/>
            <person name="Daum C."/>
            <person name="Ezra D."/>
            <person name="Gonzalez J."/>
            <person name="Henrissat B."/>
            <person name="Kuo A."/>
            <person name="Liang C."/>
            <person name="Lipzen A."/>
            <person name="Lutzoni F."/>
            <person name="Magnuson J."/>
            <person name="Mondo S."/>
            <person name="Nolan M."/>
            <person name="Ohm R."/>
            <person name="Pangilinan J."/>
            <person name="Park H.-J."/>
            <person name="Ramirez L."/>
            <person name="Alfaro M."/>
            <person name="Sun H."/>
            <person name="Tritt A."/>
            <person name="Yoshinaga Y."/>
            <person name="Zwiers L.-H."/>
            <person name="Turgeon B."/>
            <person name="Goodwin S."/>
            <person name="Spatafora J."/>
            <person name="Crous P."/>
            <person name="Grigoriev I."/>
        </authorList>
    </citation>
    <scope>NUCLEOTIDE SEQUENCE</scope>
    <source>
        <strain evidence="2">CBS 122367</strain>
    </source>
</reference>
<accession>A0A6G1J548</accession>
<evidence type="ECO:0000313" key="3">
    <source>
        <dbReference type="Proteomes" id="UP000799291"/>
    </source>
</evidence>
<dbReference type="OrthoDB" id="5374070at2759"/>
<proteinExistence type="predicted"/>
<dbReference type="AlphaFoldDB" id="A0A6G1J548"/>
<gene>
    <name evidence="2" type="ORF">K458DRAFT_416869</name>
</gene>
<keyword evidence="3" id="KW-1185">Reference proteome</keyword>
<dbReference type="EMBL" id="MU005578">
    <property type="protein sequence ID" value="KAF2685646.1"/>
    <property type="molecule type" value="Genomic_DNA"/>
</dbReference>
<dbReference type="Proteomes" id="UP000799291">
    <property type="component" value="Unassembled WGS sequence"/>
</dbReference>
<name>A0A6G1J548_9PLEO</name>
<feature type="compositionally biased region" description="Low complexity" evidence="1">
    <location>
        <begin position="537"/>
        <end position="558"/>
    </location>
</feature>
<sequence length="558" mass="63007">MAQVFDVLSDLNATGRALETFARQTREWRILSHRLFDIRDGLDAGELSLDAWQRKFEIPSNRHSTYPQALFGYHGLRRIEGTLQSVNTVAHAIRNDINSIVGQALKVRPLKDKTLSADLRYSDQEVESCLDCIRRKPTKSRKFVYCAFKHTDDLETHLEQLHRKLTLLERLSDSYLDSEHPDLFHGLRRLPGRRDTPKPGHSRDHVIQQKLLDGLSARKDAELLHRASNGNHIHIGLAVPQIHRRDFAFLLSLNGEKHEVLMHPVKIKAVSDSSRVQREMATAIPALLQHTHESCYMLPSASSSAGFQVSSPPSTILSNLEFKYPLSTLIRERNDCLTHQFLHPHDQSALACGVAHNTYRLIGSPWLDFLDSHNVRCRKNAAGQWTSMLCAAPADTSITDAVEQYRAANLDPRDRRDITKHMHIFRIGLVLAEFALQSPIGTLSFNPITCTIDILVPGPHGRNEVVEVEEIAAEVERKTNVFLGNMVAFCLSVLRDDEGPREKSAEHRYFEEVLEQAEELEGLMREWRRGSPGGSVVGSVVGTPRSSRSVRSGNVYVY</sequence>